<dbReference type="PANTHER" id="PTHR28629">
    <property type="entry name" value="TRIOKINASE/FMN CYCLASE"/>
    <property type="match status" value="1"/>
</dbReference>
<dbReference type="GO" id="GO:0004371">
    <property type="term" value="F:glycerone kinase activity"/>
    <property type="evidence" value="ECO:0007669"/>
    <property type="project" value="InterPro"/>
</dbReference>
<dbReference type="SMART" id="SM01120">
    <property type="entry name" value="Dak2"/>
    <property type="match status" value="1"/>
</dbReference>
<dbReference type="InterPro" id="IPR036117">
    <property type="entry name" value="DhaL_dom_sf"/>
</dbReference>
<keyword evidence="1" id="KW-0808">Transferase</keyword>
<keyword evidence="2 4" id="KW-0418">Kinase</keyword>
<dbReference type="PANTHER" id="PTHR28629:SF4">
    <property type="entry name" value="TRIOKINASE_FMN CYCLASE"/>
    <property type="match status" value="1"/>
</dbReference>
<evidence type="ECO:0000259" key="3">
    <source>
        <dbReference type="PROSITE" id="PS51480"/>
    </source>
</evidence>
<evidence type="ECO:0000256" key="2">
    <source>
        <dbReference type="ARBA" id="ARBA00022777"/>
    </source>
</evidence>
<dbReference type="Pfam" id="PF02734">
    <property type="entry name" value="Dak2"/>
    <property type="match status" value="1"/>
</dbReference>
<organism evidence="4 5">
    <name type="scientific">Hibiscus syriacus</name>
    <name type="common">Rose of Sharon</name>
    <dbReference type="NCBI Taxonomy" id="106335"/>
    <lineage>
        <taxon>Eukaryota</taxon>
        <taxon>Viridiplantae</taxon>
        <taxon>Streptophyta</taxon>
        <taxon>Embryophyta</taxon>
        <taxon>Tracheophyta</taxon>
        <taxon>Spermatophyta</taxon>
        <taxon>Magnoliopsida</taxon>
        <taxon>eudicotyledons</taxon>
        <taxon>Gunneridae</taxon>
        <taxon>Pentapetalae</taxon>
        <taxon>rosids</taxon>
        <taxon>malvids</taxon>
        <taxon>Malvales</taxon>
        <taxon>Malvaceae</taxon>
        <taxon>Malvoideae</taxon>
        <taxon>Hibiscus</taxon>
    </lineage>
</organism>
<dbReference type="InterPro" id="IPR004007">
    <property type="entry name" value="DhaL_dom"/>
</dbReference>
<protein>
    <submittedName>
        <fullName evidence="4">3,4-dihydroxy-2-butanone kinase</fullName>
    </submittedName>
</protein>
<proteinExistence type="predicted"/>
<feature type="domain" description="DhaL" evidence="3">
    <location>
        <begin position="114"/>
        <end position="257"/>
    </location>
</feature>
<reference evidence="4" key="1">
    <citation type="submission" date="2019-09" db="EMBL/GenBank/DDBJ databases">
        <title>Draft genome information of white flower Hibiscus syriacus.</title>
        <authorList>
            <person name="Kim Y.-M."/>
        </authorList>
    </citation>
    <scope>NUCLEOTIDE SEQUENCE [LARGE SCALE GENOMIC DNA]</scope>
    <source>
        <strain evidence="4">YM2019G1</strain>
    </source>
</reference>
<dbReference type="Proteomes" id="UP000436088">
    <property type="component" value="Unassembled WGS sequence"/>
</dbReference>
<comment type="caution">
    <text evidence="4">The sequence shown here is derived from an EMBL/GenBank/DDBJ whole genome shotgun (WGS) entry which is preliminary data.</text>
</comment>
<dbReference type="GO" id="GO:0019563">
    <property type="term" value="P:glycerol catabolic process"/>
    <property type="evidence" value="ECO:0007669"/>
    <property type="project" value="TreeGrafter"/>
</dbReference>
<dbReference type="Gene3D" id="1.25.40.340">
    <property type="match status" value="2"/>
</dbReference>
<evidence type="ECO:0000256" key="1">
    <source>
        <dbReference type="ARBA" id="ARBA00022679"/>
    </source>
</evidence>
<gene>
    <name evidence="4" type="ORF">F3Y22_tig00111427pilonHSYRG00541</name>
</gene>
<accession>A0A6A2XRJ8</accession>
<dbReference type="AlphaFoldDB" id="A0A6A2XRJ8"/>
<dbReference type="InterPro" id="IPR050861">
    <property type="entry name" value="Dihydroxyacetone_Kinase"/>
</dbReference>
<evidence type="ECO:0000313" key="5">
    <source>
        <dbReference type="Proteomes" id="UP000436088"/>
    </source>
</evidence>
<keyword evidence="5" id="KW-1185">Reference proteome</keyword>
<dbReference type="EMBL" id="VEPZ02001337">
    <property type="protein sequence ID" value="KAE8678343.1"/>
    <property type="molecule type" value="Genomic_DNA"/>
</dbReference>
<dbReference type="FunFam" id="1.25.40.340:FF:000002">
    <property type="entry name" value="Dihydroxyacetone kinase, L subunit"/>
    <property type="match status" value="1"/>
</dbReference>
<dbReference type="GO" id="GO:0005829">
    <property type="term" value="C:cytosol"/>
    <property type="evidence" value="ECO:0007669"/>
    <property type="project" value="TreeGrafter"/>
</dbReference>
<dbReference type="PROSITE" id="PS51480">
    <property type="entry name" value="DHAL"/>
    <property type="match status" value="1"/>
</dbReference>
<dbReference type="SUPFAM" id="SSF101473">
    <property type="entry name" value="DhaL-like"/>
    <property type="match status" value="1"/>
</dbReference>
<name>A0A6A2XRJ8_HIBSY</name>
<evidence type="ECO:0000313" key="4">
    <source>
        <dbReference type="EMBL" id="KAE8678343.1"/>
    </source>
</evidence>
<sequence length="257" mass="26927">MMVADVVTEFVEGLVETYPGLQYLDGFPEVKVVIRADASGTTYDKVAVISGSDPANLLTLDICLRVLKLEIEILYIVILTLALATTISRKLLKLQSPFGFCSLSRPLQLSEHGRILETAIEAAVNAVIDTRDSLNDWDGKVGDGDCGSTMYRGAEALEAAIAAVSKYGGTRAGYRTLLDALIPASAVLKERLSAGDDSSTAFVLSSEAALAGAESTKDMQAQAGRSSYVSAAILATVPDPGAMAAAALAVKAKYEAS</sequence>